<evidence type="ECO:0000313" key="2">
    <source>
        <dbReference type="Proteomes" id="UP000563426"/>
    </source>
</evidence>
<protein>
    <submittedName>
        <fullName evidence="1">Helix-turn-helix domain-containing protein</fullName>
    </submittedName>
</protein>
<evidence type="ECO:0000313" key="1">
    <source>
        <dbReference type="EMBL" id="NOK33877.1"/>
    </source>
</evidence>
<comment type="caution">
    <text evidence="1">The sequence shown here is derived from an EMBL/GenBank/DDBJ whole genome shotgun (WGS) entry which is preliminary data.</text>
</comment>
<reference evidence="1 2" key="1">
    <citation type="submission" date="2020-05" db="EMBL/GenBank/DDBJ databases">
        <authorList>
            <person name="Whitworth D."/>
        </authorList>
    </citation>
    <scope>NUCLEOTIDE SEQUENCE [LARGE SCALE GENOMIC DNA]</scope>
    <source>
        <strain evidence="1 2">AB043B</strain>
    </source>
</reference>
<gene>
    <name evidence="1" type="ORF">HMI49_11770</name>
</gene>
<proteinExistence type="predicted"/>
<dbReference type="OrthoDB" id="5504200at2"/>
<dbReference type="AlphaFoldDB" id="A0A7Y4NSE7"/>
<accession>A0A7Y4NSE7</accession>
<dbReference type="EMBL" id="JABFJV010000050">
    <property type="protein sequence ID" value="NOK33877.1"/>
    <property type="molecule type" value="Genomic_DNA"/>
</dbReference>
<dbReference type="Proteomes" id="UP000563426">
    <property type="component" value="Unassembled WGS sequence"/>
</dbReference>
<dbReference type="Pfam" id="PF13565">
    <property type="entry name" value="HTH_32"/>
    <property type="match status" value="1"/>
</dbReference>
<sequence>MVCDCRRRWRLGGLAGLEDARRPGRPLRADPAYVHLLVQTVQQDPRQVGYAFTRWMAPRLFEYLRQ</sequence>
<keyword evidence="2" id="KW-1185">Reference proteome</keyword>
<name>A0A7Y4NSE7_9BACT</name>
<organism evidence="1 2">
    <name type="scientific">Corallococcus exercitus</name>
    <dbReference type="NCBI Taxonomy" id="2316736"/>
    <lineage>
        <taxon>Bacteria</taxon>
        <taxon>Pseudomonadati</taxon>
        <taxon>Myxococcota</taxon>
        <taxon>Myxococcia</taxon>
        <taxon>Myxococcales</taxon>
        <taxon>Cystobacterineae</taxon>
        <taxon>Myxococcaceae</taxon>
        <taxon>Corallococcus</taxon>
    </lineage>
</organism>